<dbReference type="PANTHER" id="PTHR19932">
    <property type="entry name" value="WD REPEAT AND HMG-BOX DNA BINDING PROTEIN"/>
    <property type="match status" value="1"/>
</dbReference>
<evidence type="ECO:0000313" key="4">
    <source>
        <dbReference type="Proteomes" id="UP000276215"/>
    </source>
</evidence>
<protein>
    <recommendedName>
        <fullName evidence="2">WDHD1/CFT4 second beta-propeller domain-containing protein</fullName>
    </recommendedName>
</protein>
<dbReference type="OrthoDB" id="427368at2759"/>
<dbReference type="GO" id="GO:0006261">
    <property type="term" value="P:DNA-templated DNA replication"/>
    <property type="evidence" value="ECO:0007669"/>
    <property type="project" value="TreeGrafter"/>
</dbReference>
<accession>A0A3N4IYC0</accession>
<organism evidence="3 4">
    <name type="scientific">Choiromyces venosus 120613-1</name>
    <dbReference type="NCBI Taxonomy" id="1336337"/>
    <lineage>
        <taxon>Eukaryota</taxon>
        <taxon>Fungi</taxon>
        <taxon>Dikarya</taxon>
        <taxon>Ascomycota</taxon>
        <taxon>Pezizomycotina</taxon>
        <taxon>Pezizomycetes</taxon>
        <taxon>Pezizales</taxon>
        <taxon>Tuberaceae</taxon>
        <taxon>Choiromyces</taxon>
    </lineage>
</organism>
<dbReference type="GO" id="GO:0000278">
    <property type="term" value="P:mitotic cell cycle"/>
    <property type="evidence" value="ECO:0007669"/>
    <property type="project" value="TreeGrafter"/>
</dbReference>
<dbReference type="GO" id="GO:0043596">
    <property type="term" value="C:nuclear replication fork"/>
    <property type="evidence" value="ECO:0007669"/>
    <property type="project" value="TreeGrafter"/>
</dbReference>
<proteinExistence type="predicted"/>
<dbReference type="SUPFAM" id="SSF50998">
    <property type="entry name" value="Quinoprotein alcohol dehydrogenase-like"/>
    <property type="match status" value="1"/>
</dbReference>
<evidence type="ECO:0000256" key="1">
    <source>
        <dbReference type="SAM" id="SignalP"/>
    </source>
</evidence>
<dbReference type="AlphaFoldDB" id="A0A3N4IYC0"/>
<name>A0A3N4IYC0_9PEZI</name>
<evidence type="ECO:0000313" key="3">
    <source>
        <dbReference type="EMBL" id="RPA89788.1"/>
    </source>
</evidence>
<dbReference type="GO" id="GO:0003682">
    <property type="term" value="F:chromatin binding"/>
    <property type="evidence" value="ECO:0007669"/>
    <property type="project" value="TreeGrafter"/>
</dbReference>
<dbReference type="Proteomes" id="UP000276215">
    <property type="component" value="Unassembled WGS sequence"/>
</dbReference>
<feature type="chain" id="PRO_5018273068" description="WDHD1/CFT4 second beta-propeller domain-containing protein" evidence="1">
    <location>
        <begin position="30"/>
        <end position="297"/>
    </location>
</feature>
<dbReference type="InterPro" id="IPR022100">
    <property type="entry name" value="WDHD1/CFT4_beta-prop_2nd"/>
</dbReference>
<feature type="signal peptide" evidence="1">
    <location>
        <begin position="1"/>
        <end position="29"/>
    </location>
</feature>
<dbReference type="EMBL" id="ML120555">
    <property type="protein sequence ID" value="RPA89788.1"/>
    <property type="molecule type" value="Genomic_DNA"/>
</dbReference>
<dbReference type="GO" id="GO:0006281">
    <property type="term" value="P:DNA repair"/>
    <property type="evidence" value="ECO:0007669"/>
    <property type="project" value="TreeGrafter"/>
</dbReference>
<sequence length="297" mass="33230">MHALSERYCTQSQWWLSCCLSVTVGWASGFPSDGNYHVVFAEELELVKKMNGIINAMDEESEACSKVAWHPDGRAFAAQTPTRGWLSVEGGIDIIVVDQAKWEPRKTFASGHAGDITDFACSPNEESYTHYPTPFQVIVPSVATHNLCSTLLNDSGPSTVLENRRKPLPSQQWAASIDSSDDILGGGMDDGIQDFIMDDDGAGYVEPNRNGKRSSEHLDAITTHGSKRPAYSMTMWYPEIHEPFQPGSTSWKGKRGYLCLNLIDFVWTVDQDMHHTIMVEFYDLDSYCDFHLPDPYC</sequence>
<feature type="domain" description="WDHD1/CFT4 second beta-propeller" evidence="2">
    <location>
        <begin position="242"/>
        <end position="294"/>
    </location>
</feature>
<dbReference type="InterPro" id="IPR011047">
    <property type="entry name" value="Quinoprotein_ADH-like_sf"/>
</dbReference>
<dbReference type="PROSITE" id="PS51257">
    <property type="entry name" value="PROKAR_LIPOPROTEIN"/>
    <property type="match status" value="1"/>
</dbReference>
<reference evidence="3 4" key="1">
    <citation type="journal article" date="2018" name="Nat. Ecol. Evol.">
        <title>Pezizomycetes genomes reveal the molecular basis of ectomycorrhizal truffle lifestyle.</title>
        <authorList>
            <person name="Murat C."/>
            <person name="Payen T."/>
            <person name="Noel B."/>
            <person name="Kuo A."/>
            <person name="Morin E."/>
            <person name="Chen J."/>
            <person name="Kohler A."/>
            <person name="Krizsan K."/>
            <person name="Balestrini R."/>
            <person name="Da Silva C."/>
            <person name="Montanini B."/>
            <person name="Hainaut M."/>
            <person name="Levati E."/>
            <person name="Barry K.W."/>
            <person name="Belfiori B."/>
            <person name="Cichocki N."/>
            <person name="Clum A."/>
            <person name="Dockter R.B."/>
            <person name="Fauchery L."/>
            <person name="Guy J."/>
            <person name="Iotti M."/>
            <person name="Le Tacon F."/>
            <person name="Lindquist E.A."/>
            <person name="Lipzen A."/>
            <person name="Malagnac F."/>
            <person name="Mello A."/>
            <person name="Molinier V."/>
            <person name="Miyauchi S."/>
            <person name="Poulain J."/>
            <person name="Riccioni C."/>
            <person name="Rubini A."/>
            <person name="Sitrit Y."/>
            <person name="Splivallo R."/>
            <person name="Traeger S."/>
            <person name="Wang M."/>
            <person name="Zifcakova L."/>
            <person name="Wipf D."/>
            <person name="Zambonelli A."/>
            <person name="Paolocci F."/>
            <person name="Nowrousian M."/>
            <person name="Ottonello S."/>
            <person name="Baldrian P."/>
            <person name="Spatafora J.W."/>
            <person name="Henrissat B."/>
            <person name="Nagy L.G."/>
            <person name="Aury J.M."/>
            <person name="Wincker P."/>
            <person name="Grigoriev I.V."/>
            <person name="Bonfante P."/>
            <person name="Martin F.M."/>
        </authorList>
    </citation>
    <scope>NUCLEOTIDE SEQUENCE [LARGE SCALE GENOMIC DNA]</scope>
    <source>
        <strain evidence="3 4">120613-1</strain>
    </source>
</reference>
<dbReference type="STRING" id="1336337.A0A3N4IYC0"/>
<keyword evidence="1" id="KW-0732">Signal</keyword>
<gene>
    <name evidence="3" type="ORF">L873DRAFT_1795890</name>
</gene>
<evidence type="ECO:0000259" key="2">
    <source>
        <dbReference type="Pfam" id="PF12341"/>
    </source>
</evidence>
<dbReference type="Pfam" id="PF12341">
    <property type="entry name" value="Mcl1_mid"/>
    <property type="match status" value="1"/>
</dbReference>
<keyword evidence="4" id="KW-1185">Reference proteome</keyword>
<dbReference type="PANTHER" id="PTHR19932:SF10">
    <property type="entry name" value="WD REPEAT AND HMG-BOX DNA-BINDING PROTEIN 1"/>
    <property type="match status" value="1"/>
</dbReference>